<organism evidence="1">
    <name type="scientific">Sphingobacterium sp. (strain 21)</name>
    <dbReference type="NCBI Taxonomy" id="743722"/>
    <lineage>
        <taxon>Bacteria</taxon>
        <taxon>Pseudomonadati</taxon>
        <taxon>Bacteroidota</taxon>
        <taxon>Sphingobacteriia</taxon>
        <taxon>Sphingobacteriales</taxon>
        <taxon>Sphingobacteriaceae</taxon>
        <taxon>Sphingobacterium</taxon>
    </lineage>
</organism>
<dbReference type="EMBL" id="CP002584">
    <property type="protein sequence ID" value="ADZ80038.1"/>
    <property type="molecule type" value="Genomic_DNA"/>
</dbReference>
<dbReference type="KEGG" id="shg:Sph21_3500"/>
<evidence type="ECO:0008006" key="2">
    <source>
        <dbReference type="Google" id="ProtNLM"/>
    </source>
</evidence>
<evidence type="ECO:0000313" key="1">
    <source>
        <dbReference type="EMBL" id="ADZ80038.1"/>
    </source>
</evidence>
<dbReference type="OrthoDB" id="9848061at2"/>
<name>F4C448_SPHS2</name>
<sequence length="120" mass="13427">MAKITLKGIVQRVGKVETVGQNNETRKQSIIITVPAYVDAFGDKRGNDEEWSLDLLNDRIDQFNLSTALHGKKVVVEAYVGSQKITKSDGSEMYFINARLGKIEVYQPQQQTPQPSGSNW</sequence>
<proteinExistence type="predicted"/>
<protein>
    <recommendedName>
        <fullName evidence="2">Single-stranded DNA-binding protein</fullName>
    </recommendedName>
</protein>
<dbReference type="STRING" id="743722.Sph21_3500"/>
<gene>
    <name evidence="1" type="ordered locus">Sph21_3500</name>
</gene>
<reference evidence="1" key="1">
    <citation type="submission" date="2011-03" db="EMBL/GenBank/DDBJ databases">
        <title>Complete sequence of Sphingobacterium sp. 21.</title>
        <authorList>
            <consortium name="US DOE Joint Genome Institute"/>
            <person name="Lucas S."/>
            <person name="Copeland A."/>
            <person name="Lapidus A."/>
            <person name="Cheng J.-F."/>
            <person name="Goodwin L."/>
            <person name="Pitluck S."/>
            <person name="Davenport K."/>
            <person name="Detter J.C."/>
            <person name="Han C."/>
            <person name="Tapia R."/>
            <person name="Land M."/>
            <person name="Hauser L."/>
            <person name="Kyrpides N."/>
            <person name="Ivanova N."/>
            <person name="Ovchinnikova G."/>
            <person name="Pagani I."/>
            <person name="Siebers A.K."/>
            <person name="Allgaier M."/>
            <person name="Thelen M.P."/>
            <person name="Hugenholtz P."/>
            <person name="Woyke T."/>
        </authorList>
    </citation>
    <scope>NUCLEOTIDE SEQUENCE</scope>
    <source>
        <strain evidence="1">21</strain>
    </source>
</reference>
<dbReference type="AlphaFoldDB" id="F4C448"/>
<accession>F4C448</accession>
<dbReference type="HOGENOM" id="CLU_2048241_0_0_10"/>
<dbReference type="PATRIC" id="fig|743722.3.peg.3738"/>